<evidence type="ECO:0000313" key="1">
    <source>
        <dbReference type="EMBL" id="MFD2516699.1"/>
    </source>
</evidence>
<comment type="caution">
    <text evidence="1">The sequence shown here is derived from an EMBL/GenBank/DDBJ whole genome shotgun (WGS) entry which is preliminary data.</text>
</comment>
<gene>
    <name evidence="1" type="ORF">ACFSTG_02235</name>
</gene>
<reference evidence="2" key="1">
    <citation type="journal article" date="2019" name="Int. J. Syst. Evol. Microbiol.">
        <title>The Global Catalogue of Microorganisms (GCM) 10K type strain sequencing project: providing services to taxonomists for standard genome sequencing and annotation.</title>
        <authorList>
            <consortium name="The Broad Institute Genomics Platform"/>
            <consortium name="The Broad Institute Genome Sequencing Center for Infectious Disease"/>
            <person name="Wu L."/>
            <person name="Ma J."/>
        </authorList>
    </citation>
    <scope>NUCLEOTIDE SEQUENCE [LARGE SCALE GENOMIC DNA]</scope>
    <source>
        <strain evidence="2">KCTC 42585</strain>
    </source>
</reference>
<dbReference type="NCBIfam" id="TIGR00099">
    <property type="entry name" value="Cof-subfamily"/>
    <property type="match status" value="1"/>
</dbReference>
<dbReference type="PANTHER" id="PTHR10000:SF8">
    <property type="entry name" value="HAD SUPERFAMILY HYDROLASE-LIKE, TYPE 3"/>
    <property type="match status" value="1"/>
</dbReference>
<dbReference type="InterPro" id="IPR000150">
    <property type="entry name" value="Cof"/>
</dbReference>
<dbReference type="SFLD" id="SFLDG01140">
    <property type="entry name" value="C2.B:_Phosphomannomutase_and_P"/>
    <property type="match status" value="1"/>
</dbReference>
<dbReference type="InterPro" id="IPR036412">
    <property type="entry name" value="HAD-like_sf"/>
</dbReference>
<dbReference type="PANTHER" id="PTHR10000">
    <property type="entry name" value="PHOSPHOSERINE PHOSPHATASE"/>
    <property type="match status" value="1"/>
</dbReference>
<keyword evidence="2" id="KW-1185">Reference proteome</keyword>
<dbReference type="InterPro" id="IPR006379">
    <property type="entry name" value="HAD-SF_hydro_IIB"/>
</dbReference>
<accession>A0ABW5ITD3</accession>
<dbReference type="SFLD" id="SFLDS00003">
    <property type="entry name" value="Haloacid_Dehalogenase"/>
    <property type="match status" value="1"/>
</dbReference>
<dbReference type="InterPro" id="IPR023214">
    <property type="entry name" value="HAD_sf"/>
</dbReference>
<evidence type="ECO:0000313" key="2">
    <source>
        <dbReference type="Proteomes" id="UP001597468"/>
    </source>
</evidence>
<sequence>MPYKIIFTDIDGTLLNKDRELSQLTKEVFRALQKKVPVVLISSRMPQAMTHLQQELHIEHQPLICYNGGLIIVDGKKVGSTEIPVAVVKSLEEFNSGLDCHLSLYNNEDWFVPAMDEWAKREENNTRVTPEVKPAKEVIQEWEAQKKGAHKIMCMGKEEKIDAIEKYLLNEFRNELHLYRSKPTYLEIANKRVSKLTAIKVLLDQYFHLSLKEILAFGDNYNDYEMLKAAGMGIAVGNARPEILKIANEITHEGKKDGVALSLQKLFNLT</sequence>
<keyword evidence="1" id="KW-0378">Hydrolase</keyword>
<proteinExistence type="predicted"/>
<name>A0ABW5ITD3_9FLAO</name>
<dbReference type="SFLD" id="SFLDG01144">
    <property type="entry name" value="C2.B.4:_PGP_Like"/>
    <property type="match status" value="1"/>
</dbReference>
<dbReference type="GO" id="GO:0016787">
    <property type="term" value="F:hydrolase activity"/>
    <property type="evidence" value="ECO:0007669"/>
    <property type="project" value="UniProtKB-KW"/>
</dbReference>
<dbReference type="Proteomes" id="UP001597468">
    <property type="component" value="Unassembled WGS sequence"/>
</dbReference>
<protein>
    <submittedName>
        <fullName evidence="1">Cof-type HAD-IIB family hydrolase</fullName>
        <ecNumber evidence="1">3.1.3.-</ecNumber>
    </submittedName>
</protein>
<dbReference type="Gene3D" id="3.30.1240.10">
    <property type="match status" value="1"/>
</dbReference>
<dbReference type="SUPFAM" id="SSF56784">
    <property type="entry name" value="HAD-like"/>
    <property type="match status" value="1"/>
</dbReference>
<dbReference type="Pfam" id="PF08282">
    <property type="entry name" value="Hydrolase_3"/>
    <property type="match status" value="1"/>
</dbReference>
<dbReference type="NCBIfam" id="TIGR01484">
    <property type="entry name" value="HAD-SF-IIB"/>
    <property type="match status" value="1"/>
</dbReference>
<dbReference type="EC" id="3.1.3.-" evidence="1"/>
<dbReference type="CDD" id="cd07516">
    <property type="entry name" value="HAD_Pase"/>
    <property type="match status" value="1"/>
</dbReference>
<dbReference type="PROSITE" id="PS01228">
    <property type="entry name" value="COF_1"/>
    <property type="match status" value="1"/>
</dbReference>
<dbReference type="EMBL" id="JBHULT010000005">
    <property type="protein sequence ID" value="MFD2516699.1"/>
    <property type="molecule type" value="Genomic_DNA"/>
</dbReference>
<dbReference type="Gene3D" id="3.40.50.1000">
    <property type="entry name" value="HAD superfamily/HAD-like"/>
    <property type="match status" value="1"/>
</dbReference>
<organism evidence="1 2">
    <name type="scientific">Salinimicrobium flavum</name>
    <dbReference type="NCBI Taxonomy" id="1737065"/>
    <lineage>
        <taxon>Bacteria</taxon>
        <taxon>Pseudomonadati</taxon>
        <taxon>Bacteroidota</taxon>
        <taxon>Flavobacteriia</taxon>
        <taxon>Flavobacteriales</taxon>
        <taxon>Flavobacteriaceae</taxon>
        <taxon>Salinimicrobium</taxon>
    </lineage>
</organism>
<dbReference type="RefSeq" id="WP_380748029.1">
    <property type="nucleotide sequence ID" value="NZ_JBHULT010000005.1"/>
</dbReference>